<dbReference type="GO" id="GO:0005737">
    <property type="term" value="C:cytoplasm"/>
    <property type="evidence" value="ECO:0007669"/>
    <property type="project" value="UniProtKB-SubCell"/>
</dbReference>
<dbReference type="GO" id="GO:0051879">
    <property type="term" value="F:Hsp90 protein binding"/>
    <property type="evidence" value="ECO:0007669"/>
    <property type="project" value="TreeGrafter"/>
</dbReference>
<proteinExistence type="predicted"/>
<protein>
    <submittedName>
        <fullName evidence="3">Uncharacterized protein</fullName>
    </submittedName>
</protein>
<keyword evidence="2" id="KW-0963">Cytoplasm</keyword>
<accession>A0A8H7TSY4</accession>
<reference evidence="3" key="1">
    <citation type="submission" date="2020-10" db="EMBL/GenBank/DDBJ databases">
        <title>High-Quality Genome Resource of Clonostachys rosea strain S41 by Oxford Nanopore Long-Read Sequencing.</title>
        <authorList>
            <person name="Wang H."/>
        </authorList>
    </citation>
    <scope>NUCLEOTIDE SEQUENCE</scope>
    <source>
        <strain evidence="3">S41</strain>
    </source>
</reference>
<dbReference type="InterPro" id="IPR011989">
    <property type="entry name" value="ARM-like"/>
</dbReference>
<evidence type="ECO:0000313" key="3">
    <source>
        <dbReference type="EMBL" id="KAF9758097.1"/>
    </source>
</evidence>
<gene>
    <name evidence="3" type="ORF">IM811_009041</name>
</gene>
<name>A0A8H7TSY4_BIOOC</name>
<evidence type="ECO:0000256" key="1">
    <source>
        <dbReference type="ARBA" id="ARBA00004496"/>
    </source>
</evidence>
<evidence type="ECO:0000313" key="4">
    <source>
        <dbReference type="Proteomes" id="UP000616885"/>
    </source>
</evidence>
<dbReference type="Proteomes" id="UP000616885">
    <property type="component" value="Unassembled WGS sequence"/>
</dbReference>
<comment type="caution">
    <text evidence="3">The sequence shown here is derived from an EMBL/GenBank/DDBJ whole genome shotgun (WGS) entry which is preliminary data.</text>
</comment>
<organism evidence="3 4">
    <name type="scientific">Bionectria ochroleuca</name>
    <name type="common">Gliocladium roseum</name>
    <dbReference type="NCBI Taxonomy" id="29856"/>
    <lineage>
        <taxon>Eukaryota</taxon>
        <taxon>Fungi</taxon>
        <taxon>Dikarya</taxon>
        <taxon>Ascomycota</taxon>
        <taxon>Pezizomycotina</taxon>
        <taxon>Sordariomycetes</taxon>
        <taxon>Hypocreomycetidae</taxon>
        <taxon>Hypocreales</taxon>
        <taxon>Bionectriaceae</taxon>
        <taxon>Clonostachys</taxon>
    </lineage>
</organism>
<dbReference type="AlphaFoldDB" id="A0A8H7TSY4"/>
<sequence length="160" mass="17379">MALTNLASLDDEDTRRIIIRSAWPQIEEQLLSSNAYVSKAAVELVCNLMQAPEGVALYADESSQAKNRLHILLALADAEDEGTRSAAGGALASLTGFESVVRCIVMRERGVKVILGMCVDDNEDLRHRGVVTIHNMVSAEGKTGVEAQEKVKAEDGAWRR</sequence>
<dbReference type="PANTHER" id="PTHR45994:SF1">
    <property type="entry name" value="FI21225P1"/>
    <property type="match status" value="1"/>
</dbReference>
<comment type="subcellular location">
    <subcellularLocation>
        <location evidence="1">Cytoplasm</location>
    </subcellularLocation>
</comment>
<evidence type="ECO:0000256" key="2">
    <source>
        <dbReference type="ARBA" id="ARBA00022490"/>
    </source>
</evidence>
<dbReference type="InterPro" id="IPR016024">
    <property type="entry name" value="ARM-type_fold"/>
</dbReference>
<dbReference type="EMBL" id="JADCTT010000002">
    <property type="protein sequence ID" value="KAF9758097.1"/>
    <property type="molecule type" value="Genomic_DNA"/>
</dbReference>
<dbReference type="SUPFAM" id="SSF48371">
    <property type="entry name" value="ARM repeat"/>
    <property type="match status" value="1"/>
</dbReference>
<dbReference type="PANTHER" id="PTHR45994">
    <property type="entry name" value="FI21225P1"/>
    <property type="match status" value="1"/>
</dbReference>
<dbReference type="Gene3D" id="1.25.10.10">
    <property type="entry name" value="Leucine-rich Repeat Variant"/>
    <property type="match status" value="1"/>
</dbReference>